<dbReference type="VEuPathDB" id="FungiDB:EYZ11_004145"/>
<dbReference type="Proteomes" id="UP000308092">
    <property type="component" value="Unassembled WGS sequence"/>
</dbReference>
<dbReference type="EMBL" id="SOSA01000116">
    <property type="protein sequence ID" value="THC96374.1"/>
    <property type="molecule type" value="Genomic_DNA"/>
</dbReference>
<dbReference type="AlphaFoldDB" id="A0A4V3UPT8"/>
<gene>
    <name evidence="1" type="ORF">EYZ11_004145</name>
</gene>
<organism evidence="1 2">
    <name type="scientific">Aspergillus tanneri</name>
    <dbReference type="NCBI Taxonomy" id="1220188"/>
    <lineage>
        <taxon>Eukaryota</taxon>
        <taxon>Fungi</taxon>
        <taxon>Dikarya</taxon>
        <taxon>Ascomycota</taxon>
        <taxon>Pezizomycotina</taxon>
        <taxon>Eurotiomycetes</taxon>
        <taxon>Eurotiomycetidae</taxon>
        <taxon>Eurotiales</taxon>
        <taxon>Aspergillaceae</taxon>
        <taxon>Aspergillus</taxon>
        <taxon>Aspergillus subgen. Circumdati</taxon>
    </lineage>
</organism>
<keyword evidence="2" id="KW-1185">Reference proteome</keyword>
<accession>A0A4V3UPT8</accession>
<comment type="caution">
    <text evidence="1">The sequence shown here is derived from an EMBL/GenBank/DDBJ whole genome shotgun (WGS) entry which is preliminary data.</text>
</comment>
<name>A0A4V3UPT8_9EURO</name>
<proteinExistence type="predicted"/>
<evidence type="ECO:0000313" key="2">
    <source>
        <dbReference type="Proteomes" id="UP000308092"/>
    </source>
</evidence>
<evidence type="ECO:0000313" key="1">
    <source>
        <dbReference type="EMBL" id="THC96374.1"/>
    </source>
</evidence>
<reference evidence="1 2" key="1">
    <citation type="submission" date="2019-03" db="EMBL/GenBank/DDBJ databases">
        <title>The genome sequence of a newly discovered highly antifungal drug resistant Aspergillus species, Aspergillus tanneri NIH 1004.</title>
        <authorList>
            <person name="Mounaud S."/>
            <person name="Singh I."/>
            <person name="Joardar V."/>
            <person name="Pakala S."/>
            <person name="Pakala S."/>
            <person name="Venepally P."/>
            <person name="Hoover J."/>
            <person name="Nierman W."/>
            <person name="Chung J."/>
            <person name="Losada L."/>
        </authorList>
    </citation>
    <scope>NUCLEOTIDE SEQUENCE [LARGE SCALE GENOMIC DNA]</scope>
    <source>
        <strain evidence="1 2">NIH1004</strain>
    </source>
</reference>
<protein>
    <submittedName>
        <fullName evidence="1">Uncharacterized protein</fullName>
    </submittedName>
</protein>
<sequence length="23" mass="2670">MPGLYLFQRKYPIGWNGTLSLQS</sequence>